<evidence type="ECO:0000256" key="6">
    <source>
        <dbReference type="ARBA" id="ARBA00023004"/>
    </source>
</evidence>
<name>A0A1X2DX77_MYCSZ</name>
<evidence type="ECO:0000256" key="2">
    <source>
        <dbReference type="ARBA" id="ARBA00022630"/>
    </source>
</evidence>
<dbReference type="InterPro" id="IPR036318">
    <property type="entry name" value="FAD-bd_PCMH-like_sf"/>
</dbReference>
<keyword evidence="10" id="KW-0489">Methyltransferase</keyword>
<dbReference type="InterPro" id="IPR016169">
    <property type="entry name" value="FAD-bd_PCMH_sub2"/>
</dbReference>
<dbReference type="AlphaFoldDB" id="A0A1X2DX77"/>
<dbReference type="Gene3D" id="1.10.45.10">
    <property type="entry name" value="Vanillyl-alcohol Oxidase, Chain A, domain 4"/>
    <property type="match status" value="1"/>
</dbReference>
<dbReference type="GO" id="GO:0004458">
    <property type="term" value="F:D-lactate dehydrogenase (cytochrome) activity"/>
    <property type="evidence" value="ECO:0007669"/>
    <property type="project" value="TreeGrafter"/>
</dbReference>
<keyword evidence="2" id="KW-0285">Flavoprotein</keyword>
<keyword evidence="7" id="KW-0411">Iron-sulfur</keyword>
<dbReference type="SUPFAM" id="SSF56176">
    <property type="entry name" value="FAD-binding/transporter-associated domain-like"/>
    <property type="match status" value="1"/>
</dbReference>
<dbReference type="PROSITE" id="PS51379">
    <property type="entry name" value="4FE4S_FER_2"/>
    <property type="match status" value="1"/>
</dbReference>
<evidence type="ECO:0000256" key="4">
    <source>
        <dbReference type="ARBA" id="ARBA00022827"/>
    </source>
</evidence>
<dbReference type="InterPro" id="IPR006094">
    <property type="entry name" value="Oxid_FAD_bind_N"/>
</dbReference>
<protein>
    <submittedName>
        <fullName evidence="10">Dimethylmenaquinone methyltransferase</fullName>
    </submittedName>
</protein>
<feature type="domain" description="4Fe-4S ferredoxin-type" evidence="8">
    <location>
        <begin position="648"/>
        <end position="681"/>
    </location>
</feature>
<dbReference type="EMBL" id="LQPW01000148">
    <property type="protein sequence ID" value="ORW92795.1"/>
    <property type="molecule type" value="Genomic_DNA"/>
</dbReference>
<keyword evidence="11" id="KW-1185">Reference proteome</keyword>
<dbReference type="OrthoDB" id="9770306at2"/>
<dbReference type="GO" id="GO:0046872">
    <property type="term" value="F:metal ion binding"/>
    <property type="evidence" value="ECO:0007669"/>
    <property type="project" value="UniProtKB-KW"/>
</dbReference>
<evidence type="ECO:0000313" key="10">
    <source>
        <dbReference type="EMBL" id="ORW92795.1"/>
    </source>
</evidence>
<evidence type="ECO:0000259" key="8">
    <source>
        <dbReference type="PROSITE" id="PS51379"/>
    </source>
</evidence>
<dbReference type="InterPro" id="IPR016171">
    <property type="entry name" value="Vanillyl_alc_oxidase_C-sub2"/>
</dbReference>
<evidence type="ECO:0000256" key="3">
    <source>
        <dbReference type="ARBA" id="ARBA00022723"/>
    </source>
</evidence>
<dbReference type="InterPro" id="IPR016164">
    <property type="entry name" value="FAD-linked_Oxase-like_C"/>
</dbReference>
<dbReference type="Pfam" id="PF02913">
    <property type="entry name" value="FAD-oxidase_C"/>
    <property type="match status" value="1"/>
</dbReference>
<comment type="cofactor">
    <cofactor evidence="1">
        <name>FAD</name>
        <dbReference type="ChEBI" id="CHEBI:57692"/>
    </cofactor>
</comment>
<dbReference type="InterPro" id="IPR016166">
    <property type="entry name" value="FAD-bd_PCMH"/>
</dbReference>
<accession>A0A1X2DX77</accession>
<evidence type="ECO:0000313" key="11">
    <source>
        <dbReference type="Proteomes" id="UP000193317"/>
    </source>
</evidence>
<dbReference type="PANTHER" id="PTHR11748">
    <property type="entry name" value="D-LACTATE DEHYDROGENASE"/>
    <property type="match status" value="1"/>
</dbReference>
<feature type="domain" description="FAD-binding PCMH-type" evidence="9">
    <location>
        <begin position="64"/>
        <end position="301"/>
    </location>
</feature>
<evidence type="ECO:0000256" key="5">
    <source>
        <dbReference type="ARBA" id="ARBA00023002"/>
    </source>
</evidence>
<dbReference type="GO" id="GO:0032259">
    <property type="term" value="P:methylation"/>
    <property type="evidence" value="ECO:0007669"/>
    <property type="project" value="UniProtKB-KW"/>
</dbReference>
<proteinExistence type="predicted"/>
<organism evidence="10 11">
    <name type="scientific">Mycobacterium szulgai</name>
    <dbReference type="NCBI Taxonomy" id="1787"/>
    <lineage>
        <taxon>Bacteria</taxon>
        <taxon>Bacillati</taxon>
        <taxon>Actinomycetota</taxon>
        <taxon>Actinomycetes</taxon>
        <taxon>Mycobacteriales</taxon>
        <taxon>Mycobacteriaceae</taxon>
        <taxon>Mycobacterium</taxon>
    </lineage>
</organism>
<gene>
    <name evidence="10" type="ORF">AWC27_08720</name>
</gene>
<dbReference type="PROSITE" id="PS00198">
    <property type="entry name" value="4FE4S_FER_1"/>
    <property type="match status" value="1"/>
</dbReference>
<dbReference type="Pfam" id="PF02754">
    <property type="entry name" value="CCG"/>
    <property type="match status" value="2"/>
</dbReference>
<dbReference type="Proteomes" id="UP000193317">
    <property type="component" value="Unassembled WGS sequence"/>
</dbReference>
<reference evidence="10 11" key="1">
    <citation type="submission" date="2016-01" db="EMBL/GenBank/DDBJ databases">
        <title>The new phylogeny of the genus Mycobacterium.</title>
        <authorList>
            <person name="Tarcisio F."/>
            <person name="Conor M."/>
            <person name="Antonella G."/>
            <person name="Elisabetta G."/>
            <person name="Giulia F.S."/>
            <person name="Sara T."/>
            <person name="Anna F."/>
            <person name="Clotilde B."/>
            <person name="Roberto B."/>
            <person name="Veronica D.S."/>
            <person name="Fabio R."/>
            <person name="Monica P."/>
            <person name="Olivier J."/>
            <person name="Enrico T."/>
            <person name="Nicola S."/>
        </authorList>
    </citation>
    <scope>NUCLEOTIDE SEQUENCE [LARGE SCALE GENOMIC DNA]</scope>
    <source>
        <strain evidence="10 11">DSM 44166</strain>
    </source>
</reference>
<evidence type="ECO:0000256" key="1">
    <source>
        <dbReference type="ARBA" id="ARBA00001974"/>
    </source>
</evidence>
<dbReference type="InterPro" id="IPR017900">
    <property type="entry name" value="4Fe4S_Fe_S_CS"/>
</dbReference>
<dbReference type="InterPro" id="IPR004017">
    <property type="entry name" value="Cys_rich_dom"/>
</dbReference>
<keyword evidence="5" id="KW-0560">Oxidoreductase</keyword>
<dbReference type="InterPro" id="IPR004113">
    <property type="entry name" value="FAD-bd_oxidored_4_C"/>
</dbReference>
<dbReference type="Pfam" id="PF01565">
    <property type="entry name" value="FAD_binding_4"/>
    <property type="match status" value="1"/>
</dbReference>
<dbReference type="GO" id="GO:0071949">
    <property type="term" value="F:FAD binding"/>
    <property type="evidence" value="ECO:0007669"/>
    <property type="project" value="InterPro"/>
</dbReference>
<evidence type="ECO:0000256" key="7">
    <source>
        <dbReference type="ARBA" id="ARBA00023014"/>
    </source>
</evidence>
<dbReference type="Gene3D" id="3.30.465.10">
    <property type="match status" value="1"/>
</dbReference>
<dbReference type="InterPro" id="IPR017896">
    <property type="entry name" value="4Fe4S_Fe-S-bd"/>
</dbReference>
<dbReference type="GO" id="GO:1903457">
    <property type="term" value="P:lactate catabolic process"/>
    <property type="evidence" value="ECO:0007669"/>
    <property type="project" value="TreeGrafter"/>
</dbReference>
<dbReference type="PANTHER" id="PTHR11748:SF119">
    <property type="entry name" value="D-2-HYDROXYGLUTARATE DEHYDROGENASE"/>
    <property type="match status" value="1"/>
</dbReference>
<dbReference type="Pfam" id="PF13183">
    <property type="entry name" value="Fer4_8"/>
    <property type="match status" value="1"/>
</dbReference>
<keyword evidence="6" id="KW-0408">Iron</keyword>
<dbReference type="Gene3D" id="3.30.70.2740">
    <property type="match status" value="1"/>
</dbReference>
<keyword evidence="4" id="KW-0274">FAD</keyword>
<keyword evidence="3" id="KW-0479">Metal-binding</keyword>
<dbReference type="GO" id="GO:0008168">
    <property type="term" value="F:methyltransferase activity"/>
    <property type="evidence" value="ECO:0007669"/>
    <property type="project" value="UniProtKB-KW"/>
</dbReference>
<dbReference type="GO" id="GO:0051536">
    <property type="term" value="F:iron-sulfur cluster binding"/>
    <property type="evidence" value="ECO:0007669"/>
    <property type="project" value="UniProtKB-KW"/>
</dbReference>
<keyword evidence="10" id="KW-0808">Transferase</keyword>
<dbReference type="SUPFAM" id="SSF55103">
    <property type="entry name" value="FAD-linked oxidases, C-terminal domain"/>
    <property type="match status" value="1"/>
</dbReference>
<dbReference type="PROSITE" id="PS51387">
    <property type="entry name" value="FAD_PCMH"/>
    <property type="match status" value="1"/>
</dbReference>
<dbReference type="SUPFAM" id="SSF46548">
    <property type="entry name" value="alpha-helical ferredoxin"/>
    <property type="match status" value="1"/>
</dbReference>
<dbReference type="GO" id="GO:0008720">
    <property type="term" value="F:D-lactate dehydrogenase (NAD+) activity"/>
    <property type="evidence" value="ECO:0007669"/>
    <property type="project" value="TreeGrafter"/>
</dbReference>
<sequence>MSLLKHDRVRTIPARPDTRFVAGMATVDKVNVAGLESQLRRHVSGEVRFDAATLAMYANDASNYRQVPIAVVVPKTLDDVVQTVRACHAYHAPVLCRGGGTSLSGETVNVAVVIDFSKHLTGIIDIDAYRRLATVQTGVINEQLNKATGRQGLVFGPDPSSHSRCTLGGNIGNNSCGVHSIQSQFYGPGPRTSDNTHALDVLTYDGARFTVGVNEEDQLDAIIAAGGRKGEIYAALRDLRDEYADDIRKGFPDVEELPRRVSGYNLDELLPEKGFNVARALVGTESTCAIALTATVMLTPAMAHRTVVVVQFESLGEAGDAAPEMMEWKPIGLEAVDHVLVHDQELTGVNPNGRAALPRPDSSGSWLMVQFGSDEPSESLCRAEEFVDWLKTKGIEDDRIVLARSEQDGGNSAQLWAIREAGLGSTAFPVDSGNHWPGWEDSAVPWRRIGDYVRDLQQLYARHNLRGAMYGHLGQGCIHSRIGFDLRHKDGLRNYRSFMEEAGDLVASYGGSMSGEHGDGQQRAELLDKQYGPRLLEAMRKFKLIWDPEWKMNPGKVIDAYRFDENLKLGTDYNPPRPDVKFAYSEDHGDFSHAALRCVGVGKCRVPEPQTTMCPSYQVTREEKHSTRGRARLLFEMLRGEVITDGWQSAEVADALDLCLACKGCTNDCPVEVDIPTYKAEFLYHHFRSLRRWRPRYAYAFGFIDQAARLASAVPELANFATQSPVLSRIAKGLGGIDRRRPLPTFAPMTLQRWFAQRPIVNAGGPRVILFPDTFNNRLHTDVGVACVEALEAGGWRVVMPQGHICCGRPLYDYGFLDVAQRYLRDVLDQLRSEIRAGTTIVGMEPSCTAVFKDELKKLLPHDDDADRLVRNTYHFAQFLTEFDVELPRVSAGRALLWGHCHQRATGGVDADQQVLQKMGVEVEPVSGGCCGLAGSWGFEQGKYQLSLDCGEQALLPAIRKNPDALVVSNGFSCQTQISDAGSGNALHLGQILAMANASADLRSTAPPLRPEPSPRTRTARVAVPAAALGAVAFAGTRQLWSRKTV</sequence>
<comment type="caution">
    <text evidence="10">The sequence shown here is derived from an EMBL/GenBank/DDBJ whole genome shotgun (WGS) entry which is preliminary data.</text>
</comment>
<evidence type="ECO:0000259" key="9">
    <source>
        <dbReference type="PROSITE" id="PS51387"/>
    </source>
</evidence>